<dbReference type="SMART" id="SM00382">
    <property type="entry name" value="AAA"/>
    <property type="match status" value="3"/>
</dbReference>
<evidence type="ECO:0000259" key="6">
    <source>
        <dbReference type="PROSITE" id="PS50006"/>
    </source>
</evidence>
<feature type="transmembrane region" description="Helical" evidence="5">
    <location>
        <begin position="224"/>
        <end position="243"/>
    </location>
</feature>
<keyword evidence="5" id="KW-0812">Transmembrane</keyword>
<reference evidence="8 9" key="1">
    <citation type="submission" date="2020-08" db="EMBL/GenBank/DDBJ databases">
        <title>Genomic Encyclopedia of Type Strains, Phase IV (KMG-IV): sequencing the most valuable type-strain genomes for metagenomic binning, comparative biology and taxonomic classification.</title>
        <authorList>
            <person name="Goeker M."/>
        </authorList>
    </citation>
    <scope>NUCLEOTIDE SEQUENCE [LARGE SCALE GENOMIC DNA]</scope>
    <source>
        <strain evidence="8 9">DSM 45385</strain>
    </source>
</reference>
<evidence type="ECO:0000256" key="5">
    <source>
        <dbReference type="SAM" id="Phobius"/>
    </source>
</evidence>
<evidence type="ECO:0000313" key="9">
    <source>
        <dbReference type="Proteomes" id="UP000568380"/>
    </source>
</evidence>
<feature type="binding site" evidence="4">
    <location>
        <begin position="974"/>
        <end position="981"/>
    </location>
    <ligand>
        <name>ATP</name>
        <dbReference type="ChEBI" id="CHEBI:30616"/>
    </ligand>
</feature>
<feature type="transmembrane region" description="Helical" evidence="5">
    <location>
        <begin position="249"/>
        <end position="266"/>
    </location>
</feature>
<dbReference type="Pfam" id="PF00498">
    <property type="entry name" value="FHA"/>
    <property type="match status" value="1"/>
</dbReference>
<keyword evidence="9" id="KW-1185">Reference proteome</keyword>
<accession>A0A7W8EDN9</accession>
<dbReference type="PANTHER" id="PTHR22683:SF1">
    <property type="entry name" value="TYPE VII SECRETION SYSTEM PROTEIN ESSC"/>
    <property type="match status" value="1"/>
</dbReference>
<evidence type="ECO:0000313" key="8">
    <source>
        <dbReference type="EMBL" id="MBB5076750.1"/>
    </source>
</evidence>
<evidence type="ECO:0000256" key="1">
    <source>
        <dbReference type="ARBA" id="ARBA00022553"/>
    </source>
</evidence>
<feature type="binding site" evidence="4">
    <location>
        <begin position="645"/>
        <end position="652"/>
    </location>
    <ligand>
        <name>ATP</name>
        <dbReference type="ChEBI" id="CHEBI:30616"/>
    </ligand>
</feature>
<dbReference type="CDD" id="cd01127">
    <property type="entry name" value="TrwB_TraG_TraD_VirD4"/>
    <property type="match status" value="1"/>
</dbReference>
<feature type="domain" description="FHA" evidence="6">
    <location>
        <begin position="103"/>
        <end position="153"/>
    </location>
</feature>
<dbReference type="PROSITE" id="PS50901">
    <property type="entry name" value="FTSK"/>
    <property type="match status" value="2"/>
</dbReference>
<dbReference type="InterPro" id="IPR008984">
    <property type="entry name" value="SMAD_FHA_dom_sf"/>
</dbReference>
<dbReference type="SUPFAM" id="SSF49879">
    <property type="entry name" value="SMAD/FHA domain"/>
    <property type="match status" value="1"/>
</dbReference>
<keyword evidence="5" id="KW-1133">Transmembrane helix</keyword>
<sequence length="1414" mass="148772">MEREILVETGGRAAAVVIRAGAQATVADLAGALALSADARLRADGAELAGSVPLSRAPLPVGARLTTGPAEGTARPPDDGFEVAVIGGAAGTARAMLPPDIVITLGRAPDNALALEDPEVSRHHATLTAAAGGSAELADAGSRNGVAWHGVRLGAPATVTPGEPFGMGETVLTVRPVDPADAPLHPASEDGSILLNRPPRLPIRQPVLQLNLPRRPQEPRTIRFPLIAILLPLVLAGAVYLIFPGAAYFLAFAALSPILMVANLVSDRRGGRRDYKTACAEYDRERAALLERLATAAAEQGRAARDAAPDPGRTLRIATGPTSRLYERRRDDTDFLRLRLGLAVRPVDVSFTGATDTDEPEIPLITHAPVTVSLAQAGVLGLAGPRESMMPTVRAALAHLAVLHAPHDLGLLIVTGQDDAAGWEWATWLPHTLPHLPELACRRMIAVGAEQAATRLAELRRMLAERQAEQRATLRDGLPKGRSLILVADGARRLRSVPGLAELLTEGPELGVYAICLDTDENHLPAECRTTVVATGDSGTRARVRSRDEGVETVLLDRLAEADAARLSSALAPIRVLGGTAGAEADLPDSVRLLDLLGLGPDPCAEAIERGWTAGRSSRVTLGVGPDGPVVVDVKRDGPHALIAGTSGAGKSELLQTLIAGLAVANSPVWLSMVLIDYKGGSAFSDCRDLPHCVGMVTDLDGHLSARALESLAAELRRREELLAEAGAKDIEDYWARAGRPLARLVIVIDEFATLVEEVPEFVSGVAGIGMRGRSLGVHVILATQRPAGAVSADLRANLNLRVCLRVTSSADSGDVIDVPDAARLSRRRPGRAYLRSGHSDLELLQTARVGGPWAGADEGDREVTIRPRIVADLGATPAGPAEEEMGHDGETDLSRLVAAIREAARHSGAALPASPWLPPLPEQVRAADLPDLPDAPGAAPIAVRIGLADHPGRQEQRPYVLDLRAAGTVLVAGMARSGRSTALRAMAAELARRNSPAELHLYVLDQGNGALAAVRQLPHCGAYVDADDLDRAERVIALLTAELGRRQRLMAESRVDGLPYLLLMVDRYEGLVARFADTDGGRLVDALDGLLRHGPSAGIGVVLASDRSGFTHRLSGAVAVRIVLRHADPGDAAVYGLNPKLLPSSMPEGRAVVVPGEVEVQLTLPLEEPAMNAQGVPAAALPKTVDPLPERISLDELDRLRCAPPPRGVAVCTIGVGGDRLAPQDIDLAEVGHRFMIAGPPGSGRSAALMAVARSLTSLPLVLVCPRRSPLSELAGRPGVEAVLSGMAEAERLAEVLTGPCAVLVDDAELLADRGCATVLEELARTVRDDGGVLVAAGTTDDLQLQRYRGWLATLRRGRAGLLLTPGSPVDGELLDVKLARPRGLWPPGRGILVIRGRQMPIQVPVHETAFAR</sequence>
<dbReference type="InterPro" id="IPR000253">
    <property type="entry name" value="FHA_dom"/>
</dbReference>
<organism evidence="8 9">
    <name type="scientific">Nonomuraea endophytica</name>
    <dbReference type="NCBI Taxonomy" id="714136"/>
    <lineage>
        <taxon>Bacteria</taxon>
        <taxon>Bacillati</taxon>
        <taxon>Actinomycetota</taxon>
        <taxon>Actinomycetes</taxon>
        <taxon>Streptosporangiales</taxon>
        <taxon>Streptosporangiaceae</taxon>
        <taxon>Nonomuraea</taxon>
    </lineage>
</organism>
<dbReference type="InterPro" id="IPR003593">
    <property type="entry name" value="AAA+_ATPase"/>
</dbReference>
<dbReference type="RefSeq" id="WP_184960314.1">
    <property type="nucleotide sequence ID" value="NZ_JACHIN010000002.1"/>
</dbReference>
<comment type="caution">
    <text evidence="8">The sequence shown here is derived from an EMBL/GenBank/DDBJ whole genome shotgun (WGS) entry which is preliminary data.</text>
</comment>
<proteinExistence type="predicted"/>
<dbReference type="Gene3D" id="2.60.200.20">
    <property type="match status" value="1"/>
</dbReference>
<keyword evidence="5" id="KW-0472">Membrane</keyword>
<evidence type="ECO:0000259" key="7">
    <source>
        <dbReference type="PROSITE" id="PS50901"/>
    </source>
</evidence>
<dbReference type="PANTHER" id="PTHR22683">
    <property type="entry name" value="SPORULATION PROTEIN RELATED"/>
    <property type="match status" value="1"/>
</dbReference>
<dbReference type="PROSITE" id="PS50006">
    <property type="entry name" value="FHA_DOMAIN"/>
    <property type="match status" value="1"/>
</dbReference>
<dbReference type="InterPro" id="IPR002543">
    <property type="entry name" value="FtsK_dom"/>
</dbReference>
<keyword evidence="3 4" id="KW-0067">ATP-binding</keyword>
<protein>
    <submittedName>
        <fullName evidence="8">S-DNA-T family DNA segregation ATPase FtsK/SpoIIIE</fullName>
    </submittedName>
</protein>
<feature type="domain" description="FtsK" evidence="7">
    <location>
        <begin position="627"/>
        <end position="814"/>
    </location>
</feature>
<feature type="domain" description="FtsK" evidence="7">
    <location>
        <begin position="957"/>
        <end position="1134"/>
    </location>
</feature>
<dbReference type="SMART" id="SM00240">
    <property type="entry name" value="FHA"/>
    <property type="match status" value="1"/>
</dbReference>
<evidence type="ECO:0000256" key="4">
    <source>
        <dbReference type="PROSITE-ProRule" id="PRU00289"/>
    </source>
</evidence>
<keyword evidence="2 4" id="KW-0547">Nucleotide-binding</keyword>
<name>A0A7W8EDN9_9ACTN</name>
<dbReference type="EMBL" id="JACHIN010000002">
    <property type="protein sequence ID" value="MBB5076750.1"/>
    <property type="molecule type" value="Genomic_DNA"/>
</dbReference>
<dbReference type="GO" id="GO:0005524">
    <property type="term" value="F:ATP binding"/>
    <property type="evidence" value="ECO:0007669"/>
    <property type="project" value="UniProtKB-UniRule"/>
</dbReference>
<evidence type="ECO:0000256" key="2">
    <source>
        <dbReference type="ARBA" id="ARBA00022741"/>
    </source>
</evidence>
<dbReference type="Pfam" id="PF01580">
    <property type="entry name" value="FtsK_SpoIIIE"/>
    <property type="match status" value="2"/>
</dbReference>
<dbReference type="InterPro" id="IPR050206">
    <property type="entry name" value="FtsK/SpoIIIE/SftA"/>
</dbReference>
<keyword evidence="1" id="KW-0597">Phosphoprotein</keyword>
<dbReference type="GO" id="GO:0003677">
    <property type="term" value="F:DNA binding"/>
    <property type="evidence" value="ECO:0007669"/>
    <property type="project" value="InterPro"/>
</dbReference>
<dbReference type="CDD" id="cd00060">
    <property type="entry name" value="FHA"/>
    <property type="match status" value="1"/>
</dbReference>
<dbReference type="Gene3D" id="3.40.50.300">
    <property type="entry name" value="P-loop containing nucleotide triphosphate hydrolases"/>
    <property type="match status" value="4"/>
</dbReference>
<dbReference type="SUPFAM" id="SSF52540">
    <property type="entry name" value="P-loop containing nucleoside triphosphate hydrolases"/>
    <property type="match status" value="3"/>
</dbReference>
<evidence type="ECO:0000256" key="3">
    <source>
        <dbReference type="ARBA" id="ARBA00022840"/>
    </source>
</evidence>
<dbReference type="InterPro" id="IPR027417">
    <property type="entry name" value="P-loop_NTPase"/>
</dbReference>
<gene>
    <name evidence="8" type="ORF">HNR40_002214</name>
</gene>
<dbReference type="Proteomes" id="UP000568380">
    <property type="component" value="Unassembled WGS sequence"/>
</dbReference>